<dbReference type="Proteomes" id="UP000234323">
    <property type="component" value="Unassembled WGS sequence"/>
</dbReference>
<reference evidence="1 2" key="1">
    <citation type="submission" date="2015-10" db="EMBL/GenBank/DDBJ databases">
        <title>Genome analyses suggest a sexual origin of heterokaryosis in a supposedly ancient asexual fungus.</title>
        <authorList>
            <person name="Ropars J."/>
            <person name="Sedzielewska K."/>
            <person name="Noel J."/>
            <person name="Charron P."/>
            <person name="Farinelli L."/>
            <person name="Marton T."/>
            <person name="Kruger M."/>
            <person name="Pelin A."/>
            <person name="Brachmann A."/>
            <person name="Corradi N."/>
        </authorList>
    </citation>
    <scope>NUCLEOTIDE SEQUENCE [LARGE SCALE GENOMIC DNA]</scope>
    <source>
        <strain evidence="1 2">A4</strain>
    </source>
</reference>
<proteinExistence type="predicted"/>
<name>A0A2I1HRG2_9GLOM</name>
<evidence type="ECO:0000313" key="2">
    <source>
        <dbReference type="Proteomes" id="UP000234323"/>
    </source>
</evidence>
<accession>A0A2I1HRG2</accession>
<sequence length="80" mass="10077">MKWKHICKELNQYININKNWNNRCNFNIYKEEKIVLYKGCNKNIKLKDKNECWIYIQNEKDSRKIEYRKEIFNEAKYIRP</sequence>
<gene>
    <name evidence="1" type="ORF">RhiirA4_486466</name>
</gene>
<organism evidence="1 2">
    <name type="scientific">Rhizophagus irregularis</name>
    <dbReference type="NCBI Taxonomy" id="588596"/>
    <lineage>
        <taxon>Eukaryota</taxon>
        <taxon>Fungi</taxon>
        <taxon>Fungi incertae sedis</taxon>
        <taxon>Mucoromycota</taxon>
        <taxon>Glomeromycotina</taxon>
        <taxon>Glomeromycetes</taxon>
        <taxon>Glomerales</taxon>
        <taxon>Glomeraceae</taxon>
        <taxon>Rhizophagus</taxon>
    </lineage>
</organism>
<dbReference type="EMBL" id="LLXI01005383">
    <property type="protein sequence ID" value="PKY61456.1"/>
    <property type="molecule type" value="Genomic_DNA"/>
</dbReference>
<keyword evidence="2" id="KW-1185">Reference proteome</keyword>
<comment type="caution">
    <text evidence="1">The sequence shown here is derived from an EMBL/GenBank/DDBJ whole genome shotgun (WGS) entry which is preliminary data.</text>
</comment>
<dbReference type="AlphaFoldDB" id="A0A2I1HRG2"/>
<evidence type="ECO:0000313" key="1">
    <source>
        <dbReference type="EMBL" id="PKY61456.1"/>
    </source>
</evidence>
<protein>
    <submittedName>
        <fullName evidence="1">Uncharacterized protein</fullName>
    </submittedName>
</protein>